<evidence type="ECO:0000313" key="2">
    <source>
        <dbReference type="Proteomes" id="UP001604336"/>
    </source>
</evidence>
<dbReference type="Proteomes" id="UP001604336">
    <property type="component" value="Unassembled WGS sequence"/>
</dbReference>
<reference evidence="2" key="1">
    <citation type="submission" date="2024-07" db="EMBL/GenBank/DDBJ databases">
        <title>Two chromosome-level genome assemblies of Korean endemic species Abeliophyllum distichum and Forsythia ovata (Oleaceae).</title>
        <authorList>
            <person name="Jang H."/>
        </authorList>
    </citation>
    <scope>NUCLEOTIDE SEQUENCE [LARGE SCALE GENOMIC DNA]</scope>
</reference>
<organism evidence="1 2">
    <name type="scientific">Abeliophyllum distichum</name>
    <dbReference type="NCBI Taxonomy" id="126358"/>
    <lineage>
        <taxon>Eukaryota</taxon>
        <taxon>Viridiplantae</taxon>
        <taxon>Streptophyta</taxon>
        <taxon>Embryophyta</taxon>
        <taxon>Tracheophyta</taxon>
        <taxon>Spermatophyta</taxon>
        <taxon>Magnoliopsida</taxon>
        <taxon>eudicotyledons</taxon>
        <taxon>Gunneridae</taxon>
        <taxon>Pentapetalae</taxon>
        <taxon>asterids</taxon>
        <taxon>lamiids</taxon>
        <taxon>Lamiales</taxon>
        <taxon>Oleaceae</taxon>
        <taxon>Forsythieae</taxon>
        <taxon>Abeliophyllum</taxon>
    </lineage>
</organism>
<keyword evidence="2" id="KW-1185">Reference proteome</keyword>
<gene>
    <name evidence="1" type="ORF">Adt_34805</name>
</gene>
<accession>A0ABD1R3R1</accession>
<proteinExistence type="predicted"/>
<evidence type="ECO:0000313" key="1">
    <source>
        <dbReference type="EMBL" id="KAL2481839.1"/>
    </source>
</evidence>
<comment type="caution">
    <text evidence="1">The sequence shown here is derived from an EMBL/GenBank/DDBJ whole genome shotgun (WGS) entry which is preliminary data.</text>
</comment>
<protein>
    <submittedName>
        <fullName evidence="1">Uncharacterized protein</fullName>
    </submittedName>
</protein>
<dbReference type="AlphaFoldDB" id="A0ABD1R3R1"/>
<dbReference type="EMBL" id="JBFOLK010000010">
    <property type="protein sequence ID" value="KAL2481839.1"/>
    <property type="molecule type" value="Genomic_DNA"/>
</dbReference>
<name>A0ABD1R3R1_9LAMI</name>
<sequence>MLDEELYPTETFHTLSSRGLTPRLAMYMTQGALIFASYESFKRLLSLEVPELSPNPIEHEALNSPVIALKKCRKQKPPGIILAHTYNLLAKQSPKVIFGTRYGIELGKILVFVSFSTVSNIVKSRVLPNKQ</sequence>